<evidence type="ECO:0000313" key="4">
    <source>
        <dbReference type="Proteomes" id="UP000060602"/>
    </source>
</evidence>
<evidence type="ECO:0000256" key="1">
    <source>
        <dbReference type="ARBA" id="ARBA00022842"/>
    </source>
</evidence>
<dbReference type="InterPro" id="IPR025877">
    <property type="entry name" value="MobA-like_NTP_Trfase"/>
</dbReference>
<accession>A0A0X8NUZ8</accession>
<feature type="domain" description="MobA-like NTP transferase" evidence="2">
    <location>
        <begin position="7"/>
        <end position="171"/>
    </location>
</feature>
<dbReference type="PANTHER" id="PTHR43777:SF1">
    <property type="entry name" value="MOLYBDENUM COFACTOR CYTIDYLYLTRANSFERASE"/>
    <property type="match status" value="1"/>
</dbReference>
<dbReference type="PANTHER" id="PTHR43777">
    <property type="entry name" value="MOLYBDENUM COFACTOR CYTIDYLYLTRANSFERASE"/>
    <property type="match status" value="1"/>
</dbReference>
<organism evidence="3 4">
    <name type="scientific">Alcaligenes xylosoxydans xylosoxydans</name>
    <name type="common">Achromobacter xylosoxidans</name>
    <dbReference type="NCBI Taxonomy" id="85698"/>
    <lineage>
        <taxon>Bacteria</taxon>
        <taxon>Pseudomonadati</taxon>
        <taxon>Pseudomonadota</taxon>
        <taxon>Betaproteobacteria</taxon>
        <taxon>Burkholderiales</taxon>
        <taxon>Alcaligenaceae</taxon>
        <taxon>Achromobacter</taxon>
    </lineage>
</organism>
<evidence type="ECO:0000259" key="2">
    <source>
        <dbReference type="Pfam" id="PF12804"/>
    </source>
</evidence>
<dbReference type="EMBL" id="CP014060">
    <property type="protein sequence ID" value="AMG34862.1"/>
    <property type="molecule type" value="Genomic_DNA"/>
</dbReference>
<dbReference type="GO" id="GO:0016779">
    <property type="term" value="F:nucleotidyltransferase activity"/>
    <property type="evidence" value="ECO:0007669"/>
    <property type="project" value="UniProtKB-ARBA"/>
</dbReference>
<dbReference type="RefSeq" id="WP_061070946.1">
    <property type="nucleotide sequence ID" value="NZ_CP014060.2"/>
</dbReference>
<proteinExistence type="predicted"/>
<reference evidence="4" key="1">
    <citation type="submission" date="2015-12" db="EMBL/GenBank/DDBJ databases">
        <title>FDA dAtabase for Regulatory Grade micrObial Sequences (FDA-ARGOS): Supporting development and validation of Infectious Disease Dx tests.</title>
        <authorList>
            <person name="Case J."/>
            <person name="Tallon L."/>
            <person name="Sadzewicz L."/>
            <person name="Sengamalay N."/>
            <person name="Ott S."/>
            <person name="Godinez A."/>
            <person name="Nagaraj S."/>
            <person name="Nadendla S."/>
            <person name="Sichtig H."/>
        </authorList>
    </citation>
    <scope>NUCLEOTIDE SEQUENCE [LARGE SCALE GENOMIC DNA]</scope>
    <source>
        <strain evidence="4">FDAARGOS_147</strain>
    </source>
</reference>
<sequence length="214" mass="22436">MPAAIAAIILAAGQGSRLGGRAKPTLRIDGVSLLERLAQGLRDSGVAPIRAVIGPYAGLLAPLAQRAAIEPLPHARPDATLADSQRLALREHARVHPGHDLLLVLADLPLLDGRAIADLLAQWRACAPGTDSLRPRVDGAPGHPLMLSAAAVRSANLLPPGAGLRQWLASQGGRHAMFDSGNRAYVTDLDTPDDLRALRQTLAPARVDWPPEAG</sequence>
<dbReference type="SUPFAM" id="SSF53448">
    <property type="entry name" value="Nucleotide-diphospho-sugar transferases"/>
    <property type="match status" value="1"/>
</dbReference>
<protein>
    <recommendedName>
        <fullName evidence="2">MobA-like NTP transferase domain-containing protein</fullName>
    </recommendedName>
</protein>
<dbReference type="AlphaFoldDB" id="A0A0X8NUZ8"/>
<name>A0A0X8NUZ8_ALCXX</name>
<gene>
    <name evidence="3" type="ORF">AL504_01570</name>
</gene>
<dbReference type="Gene3D" id="3.90.550.10">
    <property type="entry name" value="Spore Coat Polysaccharide Biosynthesis Protein SpsA, Chain A"/>
    <property type="match status" value="1"/>
</dbReference>
<dbReference type="Pfam" id="PF12804">
    <property type="entry name" value="NTP_transf_3"/>
    <property type="match status" value="1"/>
</dbReference>
<dbReference type="Proteomes" id="UP000060602">
    <property type="component" value="Chromosome"/>
</dbReference>
<evidence type="ECO:0000313" key="3">
    <source>
        <dbReference type="EMBL" id="AMG34862.1"/>
    </source>
</evidence>
<keyword evidence="1" id="KW-0460">Magnesium</keyword>
<dbReference type="InterPro" id="IPR029044">
    <property type="entry name" value="Nucleotide-diphossugar_trans"/>
</dbReference>